<dbReference type="SUPFAM" id="SSF53448">
    <property type="entry name" value="Nucleotide-diphospho-sugar transferases"/>
    <property type="match status" value="1"/>
</dbReference>
<gene>
    <name evidence="2" type="ORF">D1868_10470</name>
</gene>
<feature type="domain" description="MobA-like NTP transferase" evidence="1">
    <location>
        <begin position="3"/>
        <end position="118"/>
    </location>
</feature>
<dbReference type="RefSeq" id="WP_156007821.1">
    <property type="nucleotide sequence ID" value="NZ_CP045483.1"/>
</dbReference>
<protein>
    <submittedName>
        <fullName evidence="2">NTP transferase domain-containing protein</fullName>
    </submittedName>
</protein>
<dbReference type="GeneID" id="42799500"/>
<proteinExistence type="predicted"/>
<dbReference type="AlphaFoldDB" id="A0A650CRA8"/>
<evidence type="ECO:0000313" key="2">
    <source>
        <dbReference type="EMBL" id="QGR20370.1"/>
    </source>
</evidence>
<dbReference type="InterPro" id="IPR025877">
    <property type="entry name" value="MobA-like_NTP_Trfase"/>
</dbReference>
<dbReference type="KEGG" id="sazo:D1868_10470"/>
<sequence>MKAIIMAGGKGTRFTPLKPLVEVCGLPSYYRVYQVARMFAEEVFLAITNSSPLIFSALPKIITEGRGYEMDVYEAVKKVGIPTLVFPADTPIIPIDAVEILISSCEADICSLENQGEYVGISLWRGFNMSNYQDVEYFSSKIYNMNTYEDYVRVNYLCRLGV</sequence>
<evidence type="ECO:0000313" key="3">
    <source>
        <dbReference type="Proteomes" id="UP000423396"/>
    </source>
</evidence>
<name>A0A650CRA8_9CREN</name>
<keyword evidence="2" id="KW-0808">Transferase</keyword>
<dbReference type="Gene3D" id="3.90.550.10">
    <property type="entry name" value="Spore Coat Polysaccharide Biosynthesis Protein SpsA, Chain A"/>
    <property type="match status" value="1"/>
</dbReference>
<dbReference type="Pfam" id="PF12804">
    <property type="entry name" value="NTP_transf_3"/>
    <property type="match status" value="1"/>
</dbReference>
<dbReference type="Proteomes" id="UP000423396">
    <property type="component" value="Chromosome"/>
</dbReference>
<dbReference type="InterPro" id="IPR029044">
    <property type="entry name" value="Nucleotide-diphossugar_trans"/>
</dbReference>
<dbReference type="EMBL" id="CP045483">
    <property type="protein sequence ID" value="QGR20370.1"/>
    <property type="molecule type" value="Genomic_DNA"/>
</dbReference>
<keyword evidence="3" id="KW-1185">Reference proteome</keyword>
<reference evidence="2 3" key="1">
    <citation type="submission" date="2019-10" db="EMBL/GenBank/DDBJ databases">
        <title>Genome Sequences from Six Type Strain Members of the Archaeal Family Sulfolobaceae: Acidianus ambivalens, Acidianus infernus, Metallosphaera prunae, Stygiolobus azoricus, Sulfolobus metallicus, and Sulfurisphaera ohwakuensis.</title>
        <authorList>
            <person name="Counts J.A."/>
            <person name="Kelly R.M."/>
        </authorList>
    </citation>
    <scope>NUCLEOTIDE SEQUENCE [LARGE SCALE GENOMIC DNA]</scope>
    <source>
        <strain evidence="2 3">FC6</strain>
    </source>
</reference>
<dbReference type="OrthoDB" id="28434at2157"/>
<organism evidence="2 3">
    <name type="scientific">Stygiolobus azoricus</name>
    <dbReference type="NCBI Taxonomy" id="41675"/>
    <lineage>
        <taxon>Archaea</taxon>
        <taxon>Thermoproteota</taxon>
        <taxon>Thermoprotei</taxon>
        <taxon>Sulfolobales</taxon>
        <taxon>Sulfolobaceae</taxon>
        <taxon>Stygiolobus</taxon>
    </lineage>
</organism>
<dbReference type="GO" id="GO:0016779">
    <property type="term" value="F:nucleotidyltransferase activity"/>
    <property type="evidence" value="ECO:0007669"/>
    <property type="project" value="UniProtKB-ARBA"/>
</dbReference>
<evidence type="ECO:0000259" key="1">
    <source>
        <dbReference type="Pfam" id="PF12804"/>
    </source>
</evidence>
<accession>A0A650CRA8</accession>